<accession>A0A2S9J2U8</accession>
<evidence type="ECO:0000256" key="1">
    <source>
        <dbReference type="ARBA" id="ARBA00004141"/>
    </source>
</evidence>
<dbReference type="Proteomes" id="UP000239711">
    <property type="component" value="Unassembled WGS sequence"/>
</dbReference>
<keyword evidence="4 5" id="KW-0472">Membrane</keyword>
<feature type="transmembrane region" description="Helical" evidence="5">
    <location>
        <begin position="305"/>
        <end position="326"/>
    </location>
</feature>
<dbReference type="SUPFAM" id="SSF53850">
    <property type="entry name" value="Periplasmic binding protein-like II"/>
    <property type="match status" value="1"/>
</dbReference>
<evidence type="ECO:0000313" key="7">
    <source>
        <dbReference type="EMBL" id="PRD47113.1"/>
    </source>
</evidence>
<evidence type="ECO:0000259" key="6">
    <source>
        <dbReference type="Pfam" id="PF12698"/>
    </source>
</evidence>
<feature type="transmembrane region" description="Helical" evidence="5">
    <location>
        <begin position="365"/>
        <end position="386"/>
    </location>
</feature>
<keyword evidence="8" id="KW-1185">Reference proteome</keyword>
<dbReference type="RefSeq" id="WP_105717230.1">
    <property type="nucleotide sequence ID" value="NZ_PVBQ01000008.1"/>
</dbReference>
<keyword evidence="3 5" id="KW-1133">Transmembrane helix</keyword>
<proteinExistence type="predicted"/>
<sequence length="439" mass="49287">MHKILLIINREYFSRVKKKSFLLVTFLVPMLFIGMYVAIFFLTKQSYEDTHTIVHVIDEEGSISDQLKSNKHIAYSFSNTGLQEQINSLKDGAKNTNLLIIPADFYTSRKIELLSAGKPNISTQNEVRSQLREIIRNEQYRKMGLDIDRIRNINDNIQIAAKEITETGDAKDSHTEVAMGIAMGLCFLIYLSLVLFGTQVMRGVIEEKSNRIVEVVISSVKPFQLMMGKIIGIGMVGITQFVLWIMLSLALMTVFSTALFNDKEVAQQAMGRNMDELPNEQAATGSTDFDWMAALDSVNFTELTICFFVFFLGGYLLYSALFAAVGSAVDSETEAGQFTMPITMPLLIPYVLSFGVLINDPHGSIATWLSMIPFTSPVAMLVRIPFGVPTWQIVLSASLLIGGFVLTTWFAARIYRVGILMYGKKASLKELVKWFNYKR</sequence>
<evidence type="ECO:0000256" key="3">
    <source>
        <dbReference type="ARBA" id="ARBA00022989"/>
    </source>
</evidence>
<dbReference type="GO" id="GO:0140359">
    <property type="term" value="F:ABC-type transporter activity"/>
    <property type="evidence" value="ECO:0007669"/>
    <property type="project" value="InterPro"/>
</dbReference>
<dbReference type="PANTHER" id="PTHR43471:SF3">
    <property type="entry name" value="ABC TRANSPORTER PERMEASE PROTEIN NATB"/>
    <property type="match status" value="1"/>
</dbReference>
<dbReference type="Pfam" id="PF12698">
    <property type="entry name" value="ABC2_membrane_3"/>
    <property type="match status" value="1"/>
</dbReference>
<feature type="transmembrane region" description="Helical" evidence="5">
    <location>
        <begin position="21"/>
        <end position="42"/>
    </location>
</feature>
<dbReference type="OrthoDB" id="9768837at2"/>
<comment type="caution">
    <text evidence="7">The sequence shown here is derived from an EMBL/GenBank/DDBJ whole genome shotgun (WGS) entry which is preliminary data.</text>
</comment>
<feature type="transmembrane region" description="Helical" evidence="5">
    <location>
        <begin position="177"/>
        <end position="200"/>
    </location>
</feature>
<name>A0A2S9J2U8_9SPHI</name>
<evidence type="ECO:0000256" key="4">
    <source>
        <dbReference type="ARBA" id="ARBA00023136"/>
    </source>
</evidence>
<feature type="transmembrane region" description="Helical" evidence="5">
    <location>
        <begin position="241"/>
        <end position="260"/>
    </location>
</feature>
<dbReference type="InterPro" id="IPR013525">
    <property type="entry name" value="ABC2_TM"/>
</dbReference>
<dbReference type="GO" id="GO:0016020">
    <property type="term" value="C:membrane"/>
    <property type="evidence" value="ECO:0007669"/>
    <property type="project" value="UniProtKB-SubCell"/>
</dbReference>
<evidence type="ECO:0000256" key="2">
    <source>
        <dbReference type="ARBA" id="ARBA00022692"/>
    </source>
</evidence>
<dbReference type="AlphaFoldDB" id="A0A2S9J2U8"/>
<feature type="transmembrane region" description="Helical" evidence="5">
    <location>
        <begin position="392"/>
        <end position="415"/>
    </location>
</feature>
<reference evidence="7 8" key="1">
    <citation type="submission" date="2018-02" db="EMBL/GenBank/DDBJ databases">
        <title>The draft genome of Sphingobacterium sp. 5JN-11.</title>
        <authorList>
            <person name="Liu L."/>
            <person name="Li L."/>
            <person name="Liang L."/>
            <person name="Zhang X."/>
            <person name="Wang T."/>
        </authorList>
    </citation>
    <scope>NUCLEOTIDE SEQUENCE [LARGE SCALE GENOMIC DNA]</scope>
    <source>
        <strain evidence="7 8">5JN-11</strain>
    </source>
</reference>
<feature type="transmembrane region" description="Helical" evidence="5">
    <location>
        <begin position="212"/>
        <end position="235"/>
    </location>
</feature>
<organism evidence="7 8">
    <name type="scientific">Sphingobacterium haloxyli</name>
    <dbReference type="NCBI Taxonomy" id="2100533"/>
    <lineage>
        <taxon>Bacteria</taxon>
        <taxon>Pseudomonadati</taxon>
        <taxon>Bacteroidota</taxon>
        <taxon>Sphingobacteriia</taxon>
        <taxon>Sphingobacteriales</taxon>
        <taxon>Sphingobacteriaceae</taxon>
        <taxon>Sphingobacterium</taxon>
    </lineage>
</organism>
<protein>
    <submittedName>
        <fullName evidence="7">ABC transporter permease</fullName>
    </submittedName>
</protein>
<dbReference type="EMBL" id="PVBQ01000008">
    <property type="protein sequence ID" value="PRD47113.1"/>
    <property type="molecule type" value="Genomic_DNA"/>
</dbReference>
<dbReference type="PANTHER" id="PTHR43471">
    <property type="entry name" value="ABC TRANSPORTER PERMEASE"/>
    <property type="match status" value="1"/>
</dbReference>
<feature type="domain" description="ABC-2 type transporter transmembrane" evidence="6">
    <location>
        <begin position="19"/>
        <end position="412"/>
    </location>
</feature>
<keyword evidence="2 5" id="KW-0812">Transmembrane</keyword>
<gene>
    <name evidence="7" type="ORF">C5745_11890</name>
</gene>
<feature type="transmembrane region" description="Helical" evidence="5">
    <location>
        <begin position="338"/>
        <end position="358"/>
    </location>
</feature>
<dbReference type="Gene3D" id="3.40.190.10">
    <property type="entry name" value="Periplasmic binding protein-like II"/>
    <property type="match status" value="1"/>
</dbReference>
<evidence type="ECO:0000313" key="8">
    <source>
        <dbReference type="Proteomes" id="UP000239711"/>
    </source>
</evidence>
<evidence type="ECO:0000256" key="5">
    <source>
        <dbReference type="SAM" id="Phobius"/>
    </source>
</evidence>
<comment type="subcellular location">
    <subcellularLocation>
        <location evidence="1">Membrane</location>
        <topology evidence="1">Multi-pass membrane protein</topology>
    </subcellularLocation>
</comment>